<dbReference type="Proteomes" id="UP001642409">
    <property type="component" value="Unassembled WGS sequence"/>
</dbReference>
<evidence type="ECO:0000313" key="6">
    <source>
        <dbReference type="EMBL" id="CAL6005956.1"/>
    </source>
</evidence>
<evidence type="ECO:0000313" key="4">
    <source>
        <dbReference type="EMBL" id="CAI9960352.1"/>
    </source>
</evidence>
<name>A0AA86NBW0_9EUKA</name>
<feature type="coiled-coil region" evidence="1">
    <location>
        <begin position="67"/>
        <end position="94"/>
    </location>
</feature>
<organism evidence="3">
    <name type="scientific">Hexamita inflata</name>
    <dbReference type="NCBI Taxonomy" id="28002"/>
    <lineage>
        <taxon>Eukaryota</taxon>
        <taxon>Metamonada</taxon>
        <taxon>Diplomonadida</taxon>
        <taxon>Hexamitidae</taxon>
        <taxon>Hexamitinae</taxon>
        <taxon>Hexamita</taxon>
    </lineage>
</organism>
<dbReference type="EMBL" id="CAXDID020000053">
    <property type="protein sequence ID" value="CAL6005956.1"/>
    <property type="molecule type" value="Genomic_DNA"/>
</dbReference>
<comment type="caution">
    <text evidence="3">The sequence shown here is derived from an EMBL/GenBank/DDBJ whole genome shotgun (WGS) entry which is preliminary data.</text>
</comment>
<reference evidence="5 7" key="2">
    <citation type="submission" date="2024-07" db="EMBL/GenBank/DDBJ databases">
        <authorList>
            <person name="Akdeniz Z."/>
        </authorList>
    </citation>
    <scope>NUCLEOTIDE SEQUENCE [LARGE SCALE GENOMIC DNA]</scope>
</reference>
<protein>
    <submittedName>
        <fullName evidence="5">Hypothetical_protein</fullName>
    </submittedName>
</protein>
<evidence type="ECO:0000256" key="1">
    <source>
        <dbReference type="SAM" id="Coils"/>
    </source>
</evidence>
<gene>
    <name evidence="6" type="ORF">HINF_LOCUS19882</name>
    <name evidence="3" type="ORF">HINF_LOCUS4153</name>
    <name evidence="4" type="ORF">HINF_LOCUS47997</name>
    <name evidence="5" type="ORF">HINF_LOCUS7731</name>
</gene>
<accession>A0AA86NBW0</accession>
<proteinExistence type="predicted"/>
<dbReference type="EMBL" id="CATOUU010000108">
    <property type="protein sequence ID" value="CAI9916508.1"/>
    <property type="molecule type" value="Genomic_DNA"/>
</dbReference>
<dbReference type="AlphaFoldDB" id="A0AA86NBW0"/>
<reference evidence="3" key="1">
    <citation type="submission" date="2023-06" db="EMBL/GenBank/DDBJ databases">
        <authorList>
            <person name="Kurt Z."/>
        </authorList>
    </citation>
    <scope>NUCLEOTIDE SEQUENCE</scope>
</reference>
<evidence type="ECO:0000313" key="5">
    <source>
        <dbReference type="EMBL" id="CAL5983669.1"/>
    </source>
</evidence>
<sequence length="107" mass="12250">MQGLPKPLQQLSFSTNSTSDKGLQNISGKFIRNISLLEDIYDESSEFVIIDTNRLLIGKITASLNYLKYQTVKLEKLERNLQSIMKNVSILQNNSKYLQINLQKAEK</sequence>
<feature type="compositionally biased region" description="Polar residues" evidence="2">
    <location>
        <begin position="9"/>
        <end position="20"/>
    </location>
</feature>
<dbReference type="EMBL" id="CATOUU010000931">
    <property type="protein sequence ID" value="CAI9960352.1"/>
    <property type="molecule type" value="Genomic_DNA"/>
</dbReference>
<evidence type="ECO:0000313" key="7">
    <source>
        <dbReference type="Proteomes" id="UP001642409"/>
    </source>
</evidence>
<feature type="region of interest" description="Disordered" evidence="2">
    <location>
        <begin position="1"/>
        <end position="20"/>
    </location>
</feature>
<keyword evidence="1" id="KW-0175">Coiled coil</keyword>
<evidence type="ECO:0000313" key="3">
    <source>
        <dbReference type="EMBL" id="CAI9916508.1"/>
    </source>
</evidence>
<keyword evidence="7" id="KW-1185">Reference proteome</keyword>
<evidence type="ECO:0000256" key="2">
    <source>
        <dbReference type="SAM" id="MobiDB-lite"/>
    </source>
</evidence>
<dbReference type="EMBL" id="CAXDID020000016">
    <property type="protein sequence ID" value="CAL5983669.1"/>
    <property type="molecule type" value="Genomic_DNA"/>
</dbReference>